<dbReference type="EMBL" id="JAGRRH010000002">
    <property type="protein sequence ID" value="KAG7372912.1"/>
    <property type="molecule type" value="Genomic_DNA"/>
</dbReference>
<evidence type="ECO:0000256" key="1">
    <source>
        <dbReference type="SAM" id="Coils"/>
    </source>
</evidence>
<keyword evidence="4" id="KW-1185">Reference proteome</keyword>
<gene>
    <name evidence="3" type="ORF">IV203_033636</name>
</gene>
<organism evidence="3 4">
    <name type="scientific">Nitzschia inconspicua</name>
    <dbReference type="NCBI Taxonomy" id="303405"/>
    <lineage>
        <taxon>Eukaryota</taxon>
        <taxon>Sar</taxon>
        <taxon>Stramenopiles</taxon>
        <taxon>Ochrophyta</taxon>
        <taxon>Bacillariophyta</taxon>
        <taxon>Bacillariophyceae</taxon>
        <taxon>Bacillariophycidae</taxon>
        <taxon>Bacillariales</taxon>
        <taxon>Bacillariaceae</taxon>
        <taxon>Nitzschia</taxon>
    </lineage>
</organism>
<dbReference type="AlphaFoldDB" id="A0A9K3Q662"/>
<dbReference type="Proteomes" id="UP000693970">
    <property type="component" value="Unassembled WGS sequence"/>
</dbReference>
<comment type="caution">
    <text evidence="3">The sequence shown here is derived from an EMBL/GenBank/DDBJ whole genome shotgun (WGS) entry which is preliminary data.</text>
</comment>
<evidence type="ECO:0000256" key="2">
    <source>
        <dbReference type="SAM" id="MobiDB-lite"/>
    </source>
</evidence>
<accession>A0A9K3Q662</accession>
<evidence type="ECO:0000313" key="3">
    <source>
        <dbReference type="EMBL" id="KAG7372912.1"/>
    </source>
</evidence>
<reference evidence="3" key="1">
    <citation type="journal article" date="2021" name="Sci. Rep.">
        <title>Diploid genomic architecture of Nitzschia inconspicua, an elite biomass production diatom.</title>
        <authorList>
            <person name="Oliver A."/>
            <person name="Podell S."/>
            <person name="Pinowska A."/>
            <person name="Traller J.C."/>
            <person name="Smith S.R."/>
            <person name="McClure R."/>
            <person name="Beliaev A."/>
            <person name="Bohutskyi P."/>
            <person name="Hill E.A."/>
            <person name="Rabines A."/>
            <person name="Zheng H."/>
            <person name="Allen L.Z."/>
            <person name="Kuo A."/>
            <person name="Grigoriev I.V."/>
            <person name="Allen A.E."/>
            <person name="Hazlebeck D."/>
            <person name="Allen E.E."/>
        </authorList>
    </citation>
    <scope>NUCLEOTIDE SEQUENCE</scope>
    <source>
        <strain evidence="3">Hildebrandi</strain>
    </source>
</reference>
<feature type="coiled-coil region" evidence="1">
    <location>
        <begin position="388"/>
        <end position="423"/>
    </location>
</feature>
<reference evidence="3" key="2">
    <citation type="submission" date="2021-04" db="EMBL/GenBank/DDBJ databases">
        <authorList>
            <person name="Podell S."/>
        </authorList>
    </citation>
    <scope>NUCLEOTIDE SEQUENCE</scope>
    <source>
        <strain evidence="3">Hildebrandi</strain>
    </source>
</reference>
<sequence length="493" mass="54545">MAPNGRILKLCRDAKAPRTRQEKEELKSIGCILGHFSKLPVGRPPKAAVVVTAEDTKKDEQQGKQQQSNNKNKRKAPSEDDRSGPAKKLSRTNWKAAENFPLLRDAVLSATSCIDTLEKPTNDLAIAVPATTLKDNIKAFSKAANTWNVPLELVTRDMVFAGANRPALLSENDIAFLSECITKRDESNNGMSRKEVIRMVQEIAQCSSFMTAENHYDYLVRKKKLIGVKRNGRVTTAQPTTTKRSQVTPAQQLRWHTAFEDALNTQKRLNLPADEFAQVHDSFVGNLDESCFMANADGSVKVVGSAAKTKTEKITDDCRVICAIELVKCLGRKATGRGGGAKQKIAQRRLNIVDGNVNSYARCLNDPRRLASMREMDQLISAVAQVAADQAREKVERKEVAAAKAKERKKKQAEEAAADTKKRDELKPALEAIMAKFVSGEKTAPAGFEEMSKSQLVNILKYFYDEKPRGLATMGKNKLVAHVMKFYDPSHSA</sequence>
<proteinExistence type="predicted"/>
<protein>
    <submittedName>
        <fullName evidence="3">Uncharacterized protein</fullName>
    </submittedName>
</protein>
<name>A0A9K3Q662_9STRA</name>
<evidence type="ECO:0000313" key="4">
    <source>
        <dbReference type="Proteomes" id="UP000693970"/>
    </source>
</evidence>
<keyword evidence="1" id="KW-0175">Coiled coil</keyword>
<feature type="region of interest" description="Disordered" evidence="2">
    <location>
        <begin position="52"/>
        <end position="91"/>
    </location>
</feature>
<dbReference type="OrthoDB" id="56524at2759"/>